<dbReference type="SUPFAM" id="SSF47203">
    <property type="entry name" value="Acyl-CoA dehydrogenase C-terminal domain-like"/>
    <property type="match status" value="1"/>
</dbReference>
<dbReference type="Pfam" id="PF00441">
    <property type="entry name" value="Acyl-CoA_dh_1"/>
    <property type="match status" value="1"/>
</dbReference>
<dbReference type="Gene3D" id="2.40.110.10">
    <property type="entry name" value="Butyryl-CoA Dehydrogenase, subunit A, domain 2"/>
    <property type="match status" value="1"/>
</dbReference>
<dbReference type="GO" id="GO:0050660">
    <property type="term" value="F:flavin adenine dinucleotide binding"/>
    <property type="evidence" value="ECO:0007669"/>
    <property type="project" value="InterPro"/>
</dbReference>
<feature type="domain" description="Acyl-CoA oxidase/dehydrogenase middle" evidence="8">
    <location>
        <begin position="126"/>
        <end position="220"/>
    </location>
</feature>
<evidence type="ECO:0000259" key="9">
    <source>
        <dbReference type="Pfam" id="PF02771"/>
    </source>
</evidence>
<comment type="caution">
    <text evidence="10">The sequence shown here is derived from an EMBL/GenBank/DDBJ whole genome shotgun (WGS) entry which is preliminary data.</text>
</comment>
<accession>A0A133U8I6</accession>
<sequence length="428" mass="48096">MLENNYDLNENGKKIRKEAKELVNEIDSDLLRKMDNEEIDYPWEFYEKAAEKNLLGLRFPKKYGGRDCSWLTETAALEEIGVLGLGLGCSYSMPSIVGEAINRFGTEYQKEQYLKPMLAGDKLSAEGLTEPRGGSDFFGTATTAEKEGDYYILNGQKRFIAGGSEADFYLLYAKTDPDKPGHEALSTFLVDRDMGVEVEERYGLMGFRGMGTSRIVLRDVKVPEKNLVGKENQGRTIFNYMMVPERLTSAAGAIGTGRAALEVAMRYSRKRKAFGRKIKDFEGVNFKVADSLTKLDAARGLAQTAARAADEGDDPRRLVSEAKDFCTDTAWEVVNNSMQILGGIGYTEIFPVERLLRDLRLGKIWTGSNEIMKLLVQHEAYKEFEESLEIGKDRNVEKDAIEIEKAAEKVYDVSDQKELFRKGKESSK</sequence>
<dbReference type="PANTHER" id="PTHR43884:SF12">
    <property type="entry name" value="ISOVALERYL-COA DEHYDROGENASE, MITOCHONDRIAL-RELATED"/>
    <property type="match status" value="1"/>
</dbReference>
<dbReference type="EMBL" id="LHXL01000004">
    <property type="protein sequence ID" value="KXA90515.1"/>
    <property type="molecule type" value="Genomic_DNA"/>
</dbReference>
<dbReference type="PATRIC" id="fig|1698261.3.peg.546"/>
<evidence type="ECO:0000256" key="6">
    <source>
        <dbReference type="RuleBase" id="RU362125"/>
    </source>
</evidence>
<evidence type="ECO:0000259" key="7">
    <source>
        <dbReference type="Pfam" id="PF00441"/>
    </source>
</evidence>
<keyword evidence="5 6" id="KW-0560">Oxidoreductase</keyword>
<keyword evidence="11" id="KW-1185">Reference proteome</keyword>
<dbReference type="PROSITE" id="PS00072">
    <property type="entry name" value="ACYL_COA_DH_1"/>
    <property type="match status" value="1"/>
</dbReference>
<dbReference type="InterPro" id="IPR009100">
    <property type="entry name" value="AcylCoA_DH/oxidase_NM_dom_sf"/>
</dbReference>
<dbReference type="Gene3D" id="1.20.140.10">
    <property type="entry name" value="Butyryl-CoA Dehydrogenase, subunit A, domain 3"/>
    <property type="match status" value="1"/>
</dbReference>
<dbReference type="InterPro" id="IPR046373">
    <property type="entry name" value="Acyl-CoA_Oxase/DH_mid-dom_sf"/>
</dbReference>
<dbReference type="AlphaFoldDB" id="A0A133U8I6"/>
<dbReference type="InterPro" id="IPR009075">
    <property type="entry name" value="AcylCo_DH/oxidase_C"/>
</dbReference>
<dbReference type="InterPro" id="IPR006091">
    <property type="entry name" value="Acyl-CoA_Oxase/DH_mid-dom"/>
</dbReference>
<dbReference type="InterPro" id="IPR013786">
    <property type="entry name" value="AcylCoA_DH/ox_N"/>
</dbReference>
<dbReference type="SUPFAM" id="SSF56645">
    <property type="entry name" value="Acyl-CoA dehydrogenase NM domain-like"/>
    <property type="match status" value="1"/>
</dbReference>
<name>A0A133U8I6_9EURY</name>
<keyword evidence="3 6" id="KW-0285">Flavoprotein</keyword>
<comment type="cofactor">
    <cofactor evidence="1 6">
        <name>FAD</name>
        <dbReference type="ChEBI" id="CHEBI:57692"/>
    </cofactor>
</comment>
<reference evidence="10 11" key="1">
    <citation type="journal article" date="2016" name="Sci. Rep.">
        <title>Metabolic traits of an uncultured archaeal lineage -MSBL1- from brine pools of the Red Sea.</title>
        <authorList>
            <person name="Mwirichia R."/>
            <person name="Alam I."/>
            <person name="Rashid M."/>
            <person name="Vinu M."/>
            <person name="Ba-Alawi W."/>
            <person name="Anthony Kamau A."/>
            <person name="Kamanda Ngugi D."/>
            <person name="Goker M."/>
            <person name="Klenk H.P."/>
            <person name="Bajic V."/>
            <person name="Stingl U."/>
        </authorList>
    </citation>
    <scope>NUCLEOTIDE SEQUENCE [LARGE SCALE GENOMIC DNA]</scope>
    <source>
        <strain evidence="10">SCGC-AAA259D14</strain>
    </source>
</reference>
<dbReference type="Pfam" id="PF02771">
    <property type="entry name" value="Acyl-CoA_dh_N"/>
    <property type="match status" value="1"/>
</dbReference>
<dbReference type="Pfam" id="PF02770">
    <property type="entry name" value="Acyl-CoA_dh_M"/>
    <property type="match status" value="1"/>
</dbReference>
<dbReference type="Proteomes" id="UP000070589">
    <property type="component" value="Unassembled WGS sequence"/>
</dbReference>
<evidence type="ECO:0000259" key="8">
    <source>
        <dbReference type="Pfam" id="PF02770"/>
    </source>
</evidence>
<feature type="domain" description="Acyl-CoA dehydrogenase/oxidase C-terminal" evidence="7">
    <location>
        <begin position="232"/>
        <end position="377"/>
    </location>
</feature>
<dbReference type="InterPro" id="IPR006089">
    <property type="entry name" value="Acyl-CoA_DH_CS"/>
</dbReference>
<dbReference type="Gene3D" id="1.10.540.10">
    <property type="entry name" value="Acyl-CoA dehydrogenase/oxidase, N-terminal domain"/>
    <property type="match status" value="1"/>
</dbReference>
<keyword evidence="4 6" id="KW-0274">FAD</keyword>
<evidence type="ECO:0000256" key="5">
    <source>
        <dbReference type="ARBA" id="ARBA00023002"/>
    </source>
</evidence>
<dbReference type="PANTHER" id="PTHR43884">
    <property type="entry name" value="ACYL-COA DEHYDROGENASE"/>
    <property type="match status" value="1"/>
</dbReference>
<dbReference type="FunFam" id="1.20.140.10:FF:000001">
    <property type="entry name" value="Acyl-CoA dehydrogenase"/>
    <property type="match status" value="1"/>
</dbReference>
<evidence type="ECO:0000256" key="3">
    <source>
        <dbReference type="ARBA" id="ARBA00022630"/>
    </source>
</evidence>
<organism evidence="10 11">
    <name type="scientific">candidate division MSBL1 archaeon SCGC-AAA259D14</name>
    <dbReference type="NCBI Taxonomy" id="1698261"/>
    <lineage>
        <taxon>Archaea</taxon>
        <taxon>Methanobacteriati</taxon>
        <taxon>Methanobacteriota</taxon>
        <taxon>candidate division MSBL1</taxon>
    </lineage>
</organism>
<protein>
    <submittedName>
        <fullName evidence="10">Acyl-CoA dehydrogenase</fullName>
    </submittedName>
</protein>
<dbReference type="GO" id="GO:0003995">
    <property type="term" value="F:acyl-CoA dehydrogenase activity"/>
    <property type="evidence" value="ECO:0007669"/>
    <property type="project" value="InterPro"/>
</dbReference>
<dbReference type="InterPro" id="IPR036250">
    <property type="entry name" value="AcylCo_DH-like_C"/>
</dbReference>
<evidence type="ECO:0000256" key="2">
    <source>
        <dbReference type="ARBA" id="ARBA00009347"/>
    </source>
</evidence>
<evidence type="ECO:0000256" key="4">
    <source>
        <dbReference type="ARBA" id="ARBA00022827"/>
    </source>
</evidence>
<evidence type="ECO:0000313" key="11">
    <source>
        <dbReference type="Proteomes" id="UP000070589"/>
    </source>
</evidence>
<evidence type="ECO:0000256" key="1">
    <source>
        <dbReference type="ARBA" id="ARBA00001974"/>
    </source>
</evidence>
<gene>
    <name evidence="10" type="ORF">AKJ62_00670</name>
</gene>
<comment type="similarity">
    <text evidence="2 6">Belongs to the acyl-CoA dehydrogenase family.</text>
</comment>
<proteinExistence type="inferred from homology"/>
<feature type="domain" description="Acyl-CoA dehydrogenase/oxidase N-terminal" evidence="9">
    <location>
        <begin position="11"/>
        <end position="121"/>
    </location>
</feature>
<evidence type="ECO:0000313" key="10">
    <source>
        <dbReference type="EMBL" id="KXA90515.1"/>
    </source>
</evidence>
<dbReference type="InterPro" id="IPR037069">
    <property type="entry name" value="AcylCoA_DH/ox_N_sf"/>
</dbReference>
<dbReference type="CDD" id="cd00567">
    <property type="entry name" value="ACAD"/>
    <property type="match status" value="1"/>
</dbReference>